<dbReference type="AlphaFoldDB" id="A0A0A9B2T7"/>
<organism evidence="1">
    <name type="scientific">Arundo donax</name>
    <name type="common">Giant reed</name>
    <name type="synonym">Donax arundinaceus</name>
    <dbReference type="NCBI Taxonomy" id="35708"/>
    <lineage>
        <taxon>Eukaryota</taxon>
        <taxon>Viridiplantae</taxon>
        <taxon>Streptophyta</taxon>
        <taxon>Embryophyta</taxon>
        <taxon>Tracheophyta</taxon>
        <taxon>Spermatophyta</taxon>
        <taxon>Magnoliopsida</taxon>
        <taxon>Liliopsida</taxon>
        <taxon>Poales</taxon>
        <taxon>Poaceae</taxon>
        <taxon>PACMAD clade</taxon>
        <taxon>Arundinoideae</taxon>
        <taxon>Arundineae</taxon>
        <taxon>Arundo</taxon>
    </lineage>
</organism>
<accession>A0A0A9B2T7</accession>
<protein>
    <submittedName>
        <fullName evidence="1">Uncharacterized protein</fullName>
    </submittedName>
</protein>
<name>A0A0A9B2T7_ARUDO</name>
<reference evidence="1" key="2">
    <citation type="journal article" date="2015" name="Data Brief">
        <title>Shoot transcriptome of the giant reed, Arundo donax.</title>
        <authorList>
            <person name="Barrero R.A."/>
            <person name="Guerrero F.D."/>
            <person name="Moolhuijzen P."/>
            <person name="Goolsby J.A."/>
            <person name="Tidwell J."/>
            <person name="Bellgard S.E."/>
            <person name="Bellgard M.I."/>
        </authorList>
    </citation>
    <scope>NUCLEOTIDE SEQUENCE</scope>
    <source>
        <tissue evidence="1">Shoot tissue taken approximately 20 cm above the soil surface</tissue>
    </source>
</reference>
<sequence>MSSNIILKLSSLRRPCFWNLPQPGMS</sequence>
<proteinExistence type="predicted"/>
<evidence type="ECO:0000313" key="1">
    <source>
        <dbReference type="EMBL" id="JAD53592.1"/>
    </source>
</evidence>
<dbReference type="EMBL" id="GBRH01244303">
    <property type="protein sequence ID" value="JAD53592.1"/>
    <property type="molecule type" value="Transcribed_RNA"/>
</dbReference>
<reference evidence="1" key="1">
    <citation type="submission" date="2014-09" db="EMBL/GenBank/DDBJ databases">
        <authorList>
            <person name="Magalhaes I.L.F."/>
            <person name="Oliveira U."/>
            <person name="Santos F.R."/>
            <person name="Vidigal T.H.D.A."/>
            <person name="Brescovit A.D."/>
            <person name="Santos A.J."/>
        </authorList>
    </citation>
    <scope>NUCLEOTIDE SEQUENCE</scope>
    <source>
        <tissue evidence="1">Shoot tissue taken approximately 20 cm above the soil surface</tissue>
    </source>
</reference>